<evidence type="ECO:0008006" key="4">
    <source>
        <dbReference type="Google" id="ProtNLM"/>
    </source>
</evidence>
<feature type="transmembrane region" description="Helical" evidence="1">
    <location>
        <begin position="205"/>
        <end position="226"/>
    </location>
</feature>
<keyword evidence="1" id="KW-0472">Membrane</keyword>
<keyword evidence="3" id="KW-1185">Reference proteome</keyword>
<keyword evidence="1" id="KW-1133">Transmembrane helix</keyword>
<dbReference type="AlphaFoldDB" id="A0A8X6P4W6"/>
<feature type="transmembrane region" description="Helical" evidence="1">
    <location>
        <begin position="129"/>
        <end position="149"/>
    </location>
</feature>
<comment type="caution">
    <text evidence="2">The sequence shown here is derived from an EMBL/GenBank/DDBJ whole genome shotgun (WGS) entry which is preliminary data.</text>
</comment>
<name>A0A8X6P4W6_NEPPI</name>
<evidence type="ECO:0000256" key="1">
    <source>
        <dbReference type="SAM" id="Phobius"/>
    </source>
</evidence>
<protein>
    <recommendedName>
        <fullName evidence="4">Gustatory receptor</fullName>
    </recommendedName>
</protein>
<accession>A0A8X6P4W6</accession>
<gene>
    <name evidence="2" type="primary">AVEN_262382_1</name>
    <name evidence="2" type="ORF">NPIL_308071</name>
</gene>
<dbReference type="EMBL" id="BMAW01064992">
    <property type="protein sequence ID" value="GFT48277.1"/>
    <property type="molecule type" value="Genomic_DNA"/>
</dbReference>
<dbReference type="OrthoDB" id="10382614at2759"/>
<proteinExistence type="predicted"/>
<evidence type="ECO:0000313" key="3">
    <source>
        <dbReference type="Proteomes" id="UP000887013"/>
    </source>
</evidence>
<dbReference type="Proteomes" id="UP000887013">
    <property type="component" value="Unassembled WGS sequence"/>
</dbReference>
<sequence>MRVMFQRGIENSHYYSLETEHYMLLILDIDVIAVLITSSLVLTSLSGYYGFVCFQLQLIFSRLETSTENVKKNCNYGQIIYNYLELIRIVKSLDDCLNYPAFVIVLSGLLGLFYTNYDLVFVPKSGCLHYFSITLGEIYFFTLFVMIMLSASAVNSSSAAAKEAVMSLPGKVPEHYNELKVVVRGECMRDVSLTLWKTYKIDRSLLISALGTLLTYGILVATLGAMNGSRSN</sequence>
<organism evidence="2 3">
    <name type="scientific">Nephila pilipes</name>
    <name type="common">Giant wood spider</name>
    <name type="synonym">Nephila maculata</name>
    <dbReference type="NCBI Taxonomy" id="299642"/>
    <lineage>
        <taxon>Eukaryota</taxon>
        <taxon>Metazoa</taxon>
        <taxon>Ecdysozoa</taxon>
        <taxon>Arthropoda</taxon>
        <taxon>Chelicerata</taxon>
        <taxon>Arachnida</taxon>
        <taxon>Araneae</taxon>
        <taxon>Araneomorphae</taxon>
        <taxon>Entelegynae</taxon>
        <taxon>Araneoidea</taxon>
        <taxon>Nephilidae</taxon>
        <taxon>Nephila</taxon>
    </lineage>
</organism>
<evidence type="ECO:0000313" key="2">
    <source>
        <dbReference type="EMBL" id="GFT48277.1"/>
    </source>
</evidence>
<feature type="transmembrane region" description="Helical" evidence="1">
    <location>
        <begin position="96"/>
        <end position="117"/>
    </location>
</feature>
<reference evidence="2" key="1">
    <citation type="submission" date="2020-08" db="EMBL/GenBank/DDBJ databases">
        <title>Multicomponent nature underlies the extraordinary mechanical properties of spider dragline silk.</title>
        <authorList>
            <person name="Kono N."/>
            <person name="Nakamura H."/>
            <person name="Mori M."/>
            <person name="Yoshida Y."/>
            <person name="Ohtoshi R."/>
            <person name="Malay A.D."/>
            <person name="Moran D.A.P."/>
            <person name="Tomita M."/>
            <person name="Numata K."/>
            <person name="Arakawa K."/>
        </authorList>
    </citation>
    <scope>NUCLEOTIDE SEQUENCE</scope>
</reference>
<keyword evidence="1" id="KW-0812">Transmembrane</keyword>